<gene>
    <name evidence="2" type="ORF">CAY53_11310</name>
</gene>
<name>A0A2L1GQS1_9BACT</name>
<feature type="compositionally biased region" description="Polar residues" evidence="1">
    <location>
        <begin position="841"/>
        <end position="860"/>
    </location>
</feature>
<feature type="region of interest" description="Disordered" evidence="1">
    <location>
        <begin position="837"/>
        <end position="871"/>
    </location>
</feature>
<accession>A0A2L1GQS1</accession>
<organism evidence="2 3">
    <name type="scientific">Desulfobulbus oralis</name>
    <dbReference type="NCBI Taxonomy" id="1986146"/>
    <lineage>
        <taxon>Bacteria</taxon>
        <taxon>Pseudomonadati</taxon>
        <taxon>Thermodesulfobacteriota</taxon>
        <taxon>Desulfobulbia</taxon>
        <taxon>Desulfobulbales</taxon>
        <taxon>Desulfobulbaceae</taxon>
        <taxon>Desulfobulbus</taxon>
    </lineage>
</organism>
<evidence type="ECO:0000313" key="3">
    <source>
        <dbReference type="Proteomes" id="UP000239867"/>
    </source>
</evidence>
<proteinExistence type="predicted"/>
<evidence type="ECO:0000313" key="2">
    <source>
        <dbReference type="EMBL" id="AVD71988.1"/>
    </source>
</evidence>
<evidence type="ECO:0000256" key="1">
    <source>
        <dbReference type="SAM" id="MobiDB-lite"/>
    </source>
</evidence>
<protein>
    <submittedName>
        <fullName evidence="2">Uncharacterized protein</fullName>
    </submittedName>
</protein>
<dbReference type="EMBL" id="CP021255">
    <property type="protein sequence ID" value="AVD71988.1"/>
    <property type="molecule type" value="Genomic_DNA"/>
</dbReference>
<dbReference type="RefSeq" id="WP_104937196.1">
    <property type="nucleotide sequence ID" value="NZ_CP021255.1"/>
</dbReference>
<sequence length="2027" mass="217980">MTEFNTMPVNLVQQGAVPRLMIATSNDHQLFFKAYNDFNDLDKDGSNDTTYKNALNYYGYFDSYKCYDYDTGKGRFVPKSFTTDKYCTGAADNYWSGNFLNWATMARIDVVRKILFGGHRRVDSPTETVLERTYLPYDAHSWAKHYSGADLPKLTPFKLASSTHPVSAGGLYYYCDDEHLSACGNTKKSKRLGVTFGNTTDVPPSYSGYSEKVEDPPVLKTVVGNYSLWASGSLVQLVWYDGSPYHNQKNTSNYNDESRSGIYAYRDAPKWEERLGQGDYTVRVQACVPNLIDSDEVAAISGSTKEKCKLYPGLDGLNGTSDDNYKPVGLLQRYGDSDSIFFGMIAGSYHKHTKGGTLVRNIKSLKSEVNVNTDGSFPKVASFASTRPGNPSTGEGIINAWSLYRPVGFLYNYGNSYGSGDNCTYLLTAKGEIAADGRCRNWGNPFAEIFAQAISYMGDKGVINEYTTTKDAGVIPGLPAPESYDRNWLPQEDYCAQLHVLAFNSSVLSYDADNLDTEGSTAFKPTDLWGSAFNKNTVAMSDEVGTHEGLYNIDYFFGQRSVETPYNPSNPDVGDNNQLCTSKTLTSLGSAGGLCPEAPRLFGSYRLAGLAYYAHVADVNQNIPDEQNVNTYGVALASGLPIVEVPQPLHGSASGKSGITIMPACRMIYGERTGNCAIVDFKIVSEEIVGNKVMGKTYVNWEDSEQGGDYDMDMWGTMNYEYDADAGTIAMTTQVHGQTGSPQMALGYVISGTTEDGFHAHSGMNQYVREERVDAGYPNCSAGNGIGGCKCTPKNGAFATCSVQGPSRKTYRVRTSATKKLESPLWYAAKYGGFKYDKNNPQDSRVPDNSSKWDTQNNATGGTGSDGIPDNYFYATNPQELENSLTRVFDALLDQVASGTSAAVAPSSSSGEGAIYQSHYQPRKSVGNDQELRWFGTVQALWSDGAGHNRQDCTPIAGQLGVDPSTGLCLKTPTNLADICVPNGRLDDYCVDQIVETTYNGEKLTSRILASTTPDAFTSYSMQGVVESFDASTGQVLMVPNSMEGNITYDANEGTLTLEPYSLSATVTDYNPETGVANITIDDVSKGPAGVTASEWYVTTAAGAGRGTTSSSLAFTSGASATITLEPAGDWLVNWKVAPTYDADGNITAAGTIAPTTITLETKRRVGPNGSVFKSWQVECLAGSGSGAISGIDLTLDNFTSQSDIVVSSEPGSELTGCTMARFSSYNMQGTAGTNIDSWSVTNLSQGRTGTSNTPLTLANSGSKTFTVTPKLAWLAAGDVVQAASYESIPINSENVSYIWNAEKQLYLDGVTVTTNRTWNTTAKTGRYIMTWVDSNRNGKVDSGEYLPFETGLLTSASDALKFFDVADLQEAKDVINYVRGEEISGTRTRTIPAAADGTSPSHILRLGDVMHSSPAVVGTPRENIDIIYGDRTYRAFRTRYLDRRTVVYAGANDGLLHAFNGGFYTTETLEAGTDKEQTLMKYSVSGTTPDGTAAVEHPLGAELWAYAPGNLLPHLQWLKAPEYGANTTHVSYVDGQPRIFDARIFSEDTDHPNGWGTLLVVGMGRGGGSMELTGFSPSYYTHSAYVVFDVTNPEKPPVLLGEIPLPDATFTTMYPAAVAFQDRGSATTCNGSACNDWYLLLGSGPTGIDYTSSQNAHVYLFDLSQLRTQTGVTPSTVPNGCSVQPIRNGADFKVLACDTRIANSFVGNPSVVDWQLDFKSDAAYIGVVASDASKKNATNNSADSGALLKLDFNNRADMSGWTLNTFLKTNLPVSAQPLAGIDKKRHKWIYFGTGRYWNMLDKLTADEHYLYGIKDPLATAEDKANAASTGAALPVLDADLLDVSGVDVYSDGALTSTVVGSSGTLTTFNELLGEAVNKAAGWKRKIPGLISHAAGAPSTRNLTRSALAGGVLFSTVFQPSSDPCKGLGQSALYGLDYRTGTANPKTLTLGAKTVNVHGVVRYLAKTFVLLGSGSAGGISISAGKDGGNNTVTVNTQLSTGSIEAVKAKTTEGVRSGRISWEEDNMD</sequence>
<dbReference type="PROSITE" id="PS00018">
    <property type="entry name" value="EF_HAND_1"/>
    <property type="match status" value="1"/>
</dbReference>
<dbReference type="InterPro" id="IPR018247">
    <property type="entry name" value="EF_Hand_1_Ca_BS"/>
</dbReference>
<reference evidence="2 3" key="1">
    <citation type="journal article" date="2018" name="MBio">
        <title>Insights into the evolution of host association through the isolation and characterization of a novel human periodontal pathobiont, Desulfobulbus oralis.</title>
        <authorList>
            <person name="Cross K.L."/>
            <person name="Chirania P."/>
            <person name="Xiong W."/>
            <person name="Beall C.J."/>
            <person name="Elkins J.G."/>
            <person name="Giannone R.J."/>
            <person name="Griffen A.L."/>
            <person name="Guss A.M."/>
            <person name="Hettich R.L."/>
            <person name="Joshi S.S."/>
            <person name="Mokrzan E.M."/>
            <person name="Martin R.K."/>
            <person name="Zhulin I.B."/>
            <person name="Leys E.J."/>
            <person name="Podar M."/>
        </authorList>
    </citation>
    <scope>NUCLEOTIDE SEQUENCE [LARGE SCALE GENOMIC DNA]</scope>
    <source>
        <strain evidence="2 3">ORNL</strain>
    </source>
</reference>
<dbReference type="Proteomes" id="UP000239867">
    <property type="component" value="Chromosome"/>
</dbReference>
<dbReference type="KEGG" id="deo:CAY53_11310"/>
<keyword evidence="3" id="KW-1185">Reference proteome</keyword>